<comment type="caution">
    <text evidence="4">The sequence shown here is derived from an EMBL/GenBank/DDBJ whole genome shotgun (WGS) entry which is preliminary data.</text>
</comment>
<protein>
    <recommendedName>
        <fullName evidence="3">Phospholipase/carboxylesterase/thioesterase domain-containing protein</fullName>
    </recommendedName>
</protein>
<accession>A0ABT1ZMJ2</accession>
<dbReference type="InterPro" id="IPR050955">
    <property type="entry name" value="Plant_Biomass_Hydrol_Est"/>
</dbReference>
<dbReference type="InterPro" id="IPR003140">
    <property type="entry name" value="PLipase/COase/thioEstase"/>
</dbReference>
<dbReference type="SUPFAM" id="SSF53474">
    <property type="entry name" value="alpha/beta-Hydrolases"/>
    <property type="match status" value="1"/>
</dbReference>
<dbReference type="Pfam" id="PF02230">
    <property type="entry name" value="Abhydrolase_2"/>
    <property type="match status" value="1"/>
</dbReference>
<keyword evidence="5" id="KW-1185">Reference proteome</keyword>
<feature type="domain" description="Phospholipase/carboxylesterase/thioesterase" evidence="3">
    <location>
        <begin position="27"/>
        <end position="193"/>
    </location>
</feature>
<proteinExistence type="predicted"/>
<evidence type="ECO:0000256" key="1">
    <source>
        <dbReference type="ARBA" id="ARBA00022729"/>
    </source>
</evidence>
<sequence>MTITDHTLARPEGPRHYIAVEAEGVPKAKRPVLIVLHGHGGSAAIMVGQASVGSYKTDAWSTLAARDNVLLLAPDGMTGSDGKKGWNDCRADASTNTTVDDVGFLASLIDDAIARFDADPERIYVFGVSHGGAMAYRAGIELGSRLAAIGVQSAPVAAQNACRAPSVPLSVFIEHGTADEIVPYAGGKTGSWFLRGRGATLGVEQSVASWRKLDGLSDTPVTYRFPHLHPDDPTSATRSVWGKDPRGIQVEFLRIDGGGHIEASKNATFPWLARKLVGAMNHDLDTSEEAWSFFKAKRRAAPPVQDAH</sequence>
<reference evidence="4 5" key="1">
    <citation type="submission" date="2022-08" db="EMBL/GenBank/DDBJ databases">
        <title>Reclassification of Massilia species as members of the genera Telluria, Duganella, Pseudoduganella, Mokoshia gen. nov. and Zemynaea gen. nov. using orthogonal and non-orthogonal genome-based approaches.</title>
        <authorList>
            <person name="Bowman J.P."/>
        </authorList>
    </citation>
    <scope>NUCLEOTIDE SEQUENCE [LARGE SCALE GENOMIC DNA]</scope>
    <source>
        <strain evidence="4 5">JCM 31316</strain>
    </source>
</reference>
<dbReference type="RefSeq" id="WP_258815745.1">
    <property type="nucleotide sequence ID" value="NZ_JANUGW010000003.1"/>
</dbReference>
<evidence type="ECO:0000313" key="4">
    <source>
        <dbReference type="EMBL" id="MCS0581129.1"/>
    </source>
</evidence>
<organism evidence="4 5">
    <name type="scientific">Massilia pinisoli</name>
    <dbReference type="NCBI Taxonomy" id="1772194"/>
    <lineage>
        <taxon>Bacteria</taxon>
        <taxon>Pseudomonadati</taxon>
        <taxon>Pseudomonadota</taxon>
        <taxon>Betaproteobacteria</taxon>
        <taxon>Burkholderiales</taxon>
        <taxon>Oxalobacteraceae</taxon>
        <taxon>Telluria group</taxon>
        <taxon>Massilia</taxon>
    </lineage>
</organism>
<dbReference type="Proteomes" id="UP001204151">
    <property type="component" value="Unassembled WGS sequence"/>
</dbReference>
<dbReference type="PANTHER" id="PTHR43037:SF5">
    <property type="entry name" value="FERULOYL ESTERASE"/>
    <property type="match status" value="1"/>
</dbReference>
<evidence type="ECO:0000259" key="3">
    <source>
        <dbReference type="Pfam" id="PF02230"/>
    </source>
</evidence>
<keyword evidence="1" id="KW-0732">Signal</keyword>
<keyword evidence="2" id="KW-0378">Hydrolase</keyword>
<dbReference type="EMBL" id="JANUGW010000003">
    <property type="protein sequence ID" value="MCS0581129.1"/>
    <property type="molecule type" value="Genomic_DNA"/>
</dbReference>
<dbReference type="Gene3D" id="3.40.50.1820">
    <property type="entry name" value="alpha/beta hydrolase"/>
    <property type="match status" value="1"/>
</dbReference>
<evidence type="ECO:0000313" key="5">
    <source>
        <dbReference type="Proteomes" id="UP001204151"/>
    </source>
</evidence>
<name>A0ABT1ZMJ2_9BURK</name>
<evidence type="ECO:0000256" key="2">
    <source>
        <dbReference type="ARBA" id="ARBA00022801"/>
    </source>
</evidence>
<gene>
    <name evidence="4" type="ORF">NX784_05955</name>
</gene>
<dbReference type="PANTHER" id="PTHR43037">
    <property type="entry name" value="UNNAMED PRODUCT-RELATED"/>
    <property type="match status" value="1"/>
</dbReference>
<dbReference type="InterPro" id="IPR029058">
    <property type="entry name" value="AB_hydrolase_fold"/>
</dbReference>